<sequence length="358" mass="37770">MVNAIVGNGPRHPESPSRGHNLAFRPLTCAPKEPPMPAADLHLQTIQLEHTGRVLTARVVAPPLNFVTTAVVRDLDTLTAAVDTDDTVGAVVLTGGLPGRFLTHADPAALSGMIERPHPFVPARAAAPFLRAAAAALRVPGATHLVERHGGGLGTGLVWGHRWKRTTLRMNRSGVAYLAAINGPALGGGHEIALACDLRYAADADHVRLGQIETLANLIPGGGATQRLTRLLGAAKAIEVTLEGTPFTAREALRLGLVHRVLPAEDLLTETQATAARLAARNPVVVAELKRAVYFGPDKTLSRGLDAEQAGFVSVGTTAAAARTTKAFFEDLDRLADTPFLADPQPWLDGTRVDQVSE</sequence>
<evidence type="ECO:0000256" key="7">
    <source>
        <dbReference type="SAM" id="MobiDB-lite"/>
    </source>
</evidence>
<reference evidence="8 9" key="1">
    <citation type="submission" date="2020-10" db="EMBL/GenBank/DDBJ databases">
        <title>Identification of Nocardia species via Next-generation sequencing and recognition of intraspecies genetic diversity.</title>
        <authorList>
            <person name="Li P."/>
            <person name="Li P."/>
            <person name="Lu B."/>
        </authorList>
    </citation>
    <scope>NUCLEOTIDE SEQUENCE [LARGE SCALE GENOMIC DNA]</scope>
    <source>
        <strain evidence="8 9">N-11</strain>
    </source>
</reference>
<comment type="similarity">
    <text evidence="2 6">Belongs to the enoyl-CoA hydratase/isomerase family.</text>
</comment>
<dbReference type="Proteomes" id="UP000807309">
    <property type="component" value="Unassembled WGS sequence"/>
</dbReference>
<evidence type="ECO:0000256" key="5">
    <source>
        <dbReference type="ARBA" id="ARBA00023717"/>
    </source>
</evidence>
<comment type="catalytic activity">
    <reaction evidence="5">
        <text>a 4-saturated-(3S)-3-hydroxyacyl-CoA = a (3E)-enoyl-CoA + H2O</text>
        <dbReference type="Rhea" id="RHEA:20724"/>
        <dbReference type="ChEBI" id="CHEBI:15377"/>
        <dbReference type="ChEBI" id="CHEBI:58521"/>
        <dbReference type="ChEBI" id="CHEBI:137480"/>
        <dbReference type="EC" id="4.2.1.17"/>
    </reaction>
</comment>
<proteinExistence type="inferred from homology"/>
<dbReference type="PANTHER" id="PTHR11941:SF54">
    <property type="entry name" value="ENOYL-COA HYDRATASE, MITOCHONDRIAL"/>
    <property type="match status" value="1"/>
</dbReference>
<dbReference type="EMBL" id="JADLRE010000014">
    <property type="protein sequence ID" value="MBF6227205.1"/>
    <property type="molecule type" value="Genomic_DNA"/>
</dbReference>
<evidence type="ECO:0000256" key="6">
    <source>
        <dbReference type="RuleBase" id="RU003707"/>
    </source>
</evidence>
<dbReference type="InterPro" id="IPR001753">
    <property type="entry name" value="Enoyl-CoA_hydra/iso"/>
</dbReference>
<evidence type="ECO:0000256" key="4">
    <source>
        <dbReference type="ARBA" id="ARBA00023709"/>
    </source>
</evidence>
<keyword evidence="3" id="KW-0443">Lipid metabolism</keyword>
<evidence type="ECO:0000256" key="3">
    <source>
        <dbReference type="ARBA" id="ARBA00022832"/>
    </source>
</evidence>
<name>A0ABS0CA37_9NOCA</name>
<accession>A0ABS0CA37</accession>
<evidence type="ECO:0000256" key="1">
    <source>
        <dbReference type="ARBA" id="ARBA00002994"/>
    </source>
</evidence>
<evidence type="ECO:0000313" key="8">
    <source>
        <dbReference type="EMBL" id="MBF6227205.1"/>
    </source>
</evidence>
<comment type="function">
    <text evidence="1">Could possibly oxidize fatty acids using specific components.</text>
</comment>
<dbReference type="Gene3D" id="3.90.226.10">
    <property type="entry name" value="2-enoyl-CoA Hydratase, Chain A, domain 1"/>
    <property type="match status" value="1"/>
</dbReference>
<feature type="region of interest" description="Disordered" evidence="7">
    <location>
        <begin position="1"/>
        <end position="22"/>
    </location>
</feature>
<keyword evidence="9" id="KW-1185">Reference proteome</keyword>
<dbReference type="PANTHER" id="PTHR11941">
    <property type="entry name" value="ENOYL-COA HYDRATASE-RELATED"/>
    <property type="match status" value="1"/>
</dbReference>
<comment type="caution">
    <text evidence="8">The sequence shown here is derived from an EMBL/GenBank/DDBJ whole genome shotgun (WGS) entry which is preliminary data.</text>
</comment>
<dbReference type="SUPFAM" id="SSF52096">
    <property type="entry name" value="ClpP/crotonase"/>
    <property type="match status" value="1"/>
</dbReference>
<evidence type="ECO:0000256" key="2">
    <source>
        <dbReference type="ARBA" id="ARBA00005254"/>
    </source>
</evidence>
<organism evidence="8 9">
    <name type="scientific">Nocardia abscessus</name>
    <dbReference type="NCBI Taxonomy" id="120957"/>
    <lineage>
        <taxon>Bacteria</taxon>
        <taxon>Bacillati</taxon>
        <taxon>Actinomycetota</taxon>
        <taxon>Actinomycetes</taxon>
        <taxon>Mycobacteriales</taxon>
        <taxon>Nocardiaceae</taxon>
        <taxon>Nocardia</taxon>
    </lineage>
</organism>
<dbReference type="Pfam" id="PF00378">
    <property type="entry name" value="ECH_1"/>
    <property type="match status" value="1"/>
</dbReference>
<evidence type="ECO:0000313" key="9">
    <source>
        <dbReference type="Proteomes" id="UP000807309"/>
    </source>
</evidence>
<dbReference type="PROSITE" id="PS00166">
    <property type="entry name" value="ENOYL_COA_HYDRATASE"/>
    <property type="match status" value="1"/>
</dbReference>
<dbReference type="InterPro" id="IPR018376">
    <property type="entry name" value="Enoyl-CoA_hyd/isom_CS"/>
</dbReference>
<comment type="catalytic activity">
    <reaction evidence="4">
        <text>a (3S)-3-hydroxyacyl-CoA = a (2E)-enoyl-CoA + H2O</text>
        <dbReference type="Rhea" id="RHEA:16105"/>
        <dbReference type="ChEBI" id="CHEBI:15377"/>
        <dbReference type="ChEBI" id="CHEBI:57318"/>
        <dbReference type="ChEBI" id="CHEBI:58856"/>
        <dbReference type="EC" id="4.2.1.17"/>
    </reaction>
</comment>
<dbReference type="InterPro" id="IPR029045">
    <property type="entry name" value="ClpP/crotonase-like_dom_sf"/>
</dbReference>
<gene>
    <name evidence="8" type="ORF">IU470_19110</name>
</gene>
<dbReference type="CDD" id="cd06558">
    <property type="entry name" value="crotonase-like"/>
    <property type="match status" value="1"/>
</dbReference>
<keyword evidence="3" id="KW-0276">Fatty acid metabolism</keyword>
<protein>
    <submittedName>
        <fullName evidence="8">Enoyl-CoA hydratase/isomerase family protein</fullName>
    </submittedName>
</protein>